<feature type="transmembrane region" description="Helical" evidence="1">
    <location>
        <begin position="327"/>
        <end position="347"/>
    </location>
</feature>
<feature type="transmembrane region" description="Helical" evidence="1">
    <location>
        <begin position="137"/>
        <end position="159"/>
    </location>
</feature>
<dbReference type="Proteomes" id="UP000074119">
    <property type="component" value="Chromosome"/>
</dbReference>
<keyword evidence="1" id="KW-0812">Transmembrane</keyword>
<keyword evidence="1" id="KW-1133">Transmembrane helix</keyword>
<dbReference type="Pfam" id="PF03929">
    <property type="entry name" value="PepSY_TM"/>
    <property type="match status" value="1"/>
</dbReference>
<reference evidence="2 3" key="1">
    <citation type="submission" date="2015-12" db="EMBL/GenBank/DDBJ databases">
        <authorList>
            <person name="Shamseldin A."/>
            <person name="Moawad H."/>
            <person name="Abd El-Rahim W.M."/>
            <person name="Sadowsky M.J."/>
        </authorList>
    </citation>
    <scope>NUCLEOTIDE SEQUENCE [LARGE SCALE GENOMIC DNA]</scope>
    <source>
        <strain evidence="2 3">SM2</strain>
    </source>
</reference>
<dbReference type="PANTHER" id="PTHR34219:SF8">
    <property type="entry name" value="PEPSY DOMAIN-CONTAINING PROTEIN"/>
    <property type="match status" value="1"/>
</dbReference>
<dbReference type="EMBL" id="CP014544">
    <property type="protein sequence ID" value="AMO69567.1"/>
    <property type="molecule type" value="Genomic_DNA"/>
</dbReference>
<name>A0A127M8I0_9GAMM</name>
<evidence type="ECO:0000313" key="2">
    <source>
        <dbReference type="EMBL" id="AMO69567.1"/>
    </source>
</evidence>
<evidence type="ECO:0008006" key="4">
    <source>
        <dbReference type="Google" id="ProtNLM"/>
    </source>
</evidence>
<organism evidence="2 3">
    <name type="scientific">Zhongshania aliphaticivorans</name>
    <dbReference type="NCBI Taxonomy" id="1470434"/>
    <lineage>
        <taxon>Bacteria</taxon>
        <taxon>Pseudomonadati</taxon>
        <taxon>Pseudomonadota</taxon>
        <taxon>Gammaproteobacteria</taxon>
        <taxon>Cellvibrionales</taxon>
        <taxon>Spongiibacteraceae</taxon>
        <taxon>Zhongshania</taxon>
    </lineage>
</organism>
<dbReference type="PANTHER" id="PTHR34219">
    <property type="entry name" value="IRON-REGULATED INNER MEMBRANE PROTEIN-RELATED"/>
    <property type="match status" value="1"/>
</dbReference>
<evidence type="ECO:0000313" key="3">
    <source>
        <dbReference type="Proteomes" id="UP000074119"/>
    </source>
</evidence>
<dbReference type="AlphaFoldDB" id="A0A127M8I0"/>
<feature type="transmembrane region" description="Helical" evidence="1">
    <location>
        <begin position="12"/>
        <end position="32"/>
    </location>
</feature>
<proteinExistence type="predicted"/>
<accession>A0A127M8I0</accession>
<dbReference type="InterPro" id="IPR005625">
    <property type="entry name" value="PepSY-ass_TM"/>
</dbReference>
<dbReference type="RefSeq" id="WP_062384180.1">
    <property type="nucleotide sequence ID" value="NZ_CP014544.1"/>
</dbReference>
<keyword evidence="1" id="KW-0472">Membrane</keyword>
<evidence type="ECO:0000256" key="1">
    <source>
        <dbReference type="SAM" id="Phobius"/>
    </source>
</evidence>
<protein>
    <recommendedName>
        <fullName evidence="4">PepSY domain-containing protein</fullName>
    </recommendedName>
</protein>
<gene>
    <name evidence="2" type="ORF">AZF00_15240</name>
</gene>
<dbReference type="STRING" id="1470434.AZF00_15240"/>
<dbReference type="KEGG" id="zal:AZF00_15240"/>
<feature type="transmembrane region" description="Helical" evidence="1">
    <location>
        <begin position="186"/>
        <end position="207"/>
    </location>
</feature>
<sequence>MNKTLFKIHRLLAFLVCVPLLLISLSGSVLVFKHEIDALLMPERVRVDFHGQQRLPFDVLLAAFNQRYSEYEVTGWQLFADPGRADLVYVMAHGGSDWSSIFVDQYRANMLSAPTPPKYYFSDLVREFHYTFLVGDAGLLLCAIVAVLLCLQVIVGLILHRKFWKVLFTFRYRARPIIYLGDGHKLLGAIAAPVLLVLGVTGAYWNISQLSYSLVKPVVTPYIVGERLYHSAISIDALLGESRQRLPGFTPSFISLPSKPGYGISIFGEVAGQNPLFSEFANSLRYDAQNGVFVGMRDMAEAATAEQIKNSFRRLHFGDFAGNWSRVIWVVLGFSPILLIAMGVAMWRLRRPQRLRQAGKSTKRRCNK</sequence>